<feature type="transmembrane region" description="Helical" evidence="14">
    <location>
        <begin position="45"/>
        <end position="69"/>
    </location>
</feature>
<evidence type="ECO:0000256" key="5">
    <source>
        <dbReference type="ARBA" id="ARBA00022692"/>
    </source>
</evidence>
<dbReference type="Pfam" id="PF00474">
    <property type="entry name" value="SSF"/>
    <property type="match status" value="1"/>
</dbReference>
<reference evidence="15 16" key="1">
    <citation type="journal article" date="2021" name="Nat. Commun.">
        <title>Isolation of a member of the candidate phylum Atribacteria reveals a unique cell membrane structure.</title>
        <authorList>
            <person name="Taiki K."/>
            <person name="Nobu M.K."/>
            <person name="Kusada H."/>
            <person name="Meng X.-Y."/>
            <person name="Hosoki N."/>
            <person name="Uematsu K."/>
            <person name="Yoshioka H."/>
            <person name="Kamagata Y."/>
            <person name="Tamaki H."/>
        </authorList>
    </citation>
    <scope>NUCLEOTIDE SEQUENCE [LARGE SCALE GENOMIC DNA]</scope>
    <source>
        <strain evidence="15 16">RT761</strain>
    </source>
</reference>
<dbReference type="Gene3D" id="1.20.1730.10">
    <property type="entry name" value="Sodium/glucose cotransporter"/>
    <property type="match status" value="1"/>
</dbReference>
<dbReference type="InterPro" id="IPR038377">
    <property type="entry name" value="Na/Glc_symporter_sf"/>
</dbReference>
<feature type="transmembrane region" description="Helical" evidence="14">
    <location>
        <begin position="231"/>
        <end position="251"/>
    </location>
</feature>
<keyword evidence="7 14" id="KW-1133">Transmembrane helix</keyword>
<dbReference type="CDD" id="cd10322">
    <property type="entry name" value="SLC5sbd"/>
    <property type="match status" value="1"/>
</dbReference>
<dbReference type="PANTHER" id="PTHR48086:SF3">
    <property type="entry name" value="SODIUM_PROLINE SYMPORTER"/>
    <property type="match status" value="1"/>
</dbReference>
<evidence type="ECO:0000256" key="7">
    <source>
        <dbReference type="ARBA" id="ARBA00022989"/>
    </source>
</evidence>
<dbReference type="InterPro" id="IPR001734">
    <property type="entry name" value="Na/solute_symporter"/>
</dbReference>
<evidence type="ECO:0000256" key="4">
    <source>
        <dbReference type="ARBA" id="ARBA00022475"/>
    </source>
</evidence>
<keyword evidence="3" id="KW-0813">Transport</keyword>
<keyword evidence="4" id="KW-1003">Cell membrane</keyword>
<keyword evidence="9" id="KW-0406">Ion transport</keyword>
<feature type="transmembrane region" description="Helical" evidence="14">
    <location>
        <begin position="158"/>
        <end position="178"/>
    </location>
</feature>
<protein>
    <submittedName>
        <fullName evidence="15">Sodium/pantothenate symporter</fullName>
    </submittedName>
</protein>
<name>A0A7T1F4D8_ATRLM</name>
<feature type="transmembrane region" description="Helical" evidence="14">
    <location>
        <begin position="121"/>
        <end position="146"/>
    </location>
</feature>
<keyword evidence="16" id="KW-1185">Reference proteome</keyword>
<comment type="similarity">
    <text evidence="2 13">Belongs to the sodium:solute symporter (SSF) (TC 2.A.21) family.</text>
</comment>
<feature type="transmembrane region" description="Helical" evidence="14">
    <location>
        <begin position="190"/>
        <end position="211"/>
    </location>
</feature>
<feature type="transmembrane region" description="Helical" evidence="14">
    <location>
        <begin position="444"/>
        <end position="463"/>
    </location>
</feature>
<evidence type="ECO:0000256" key="12">
    <source>
        <dbReference type="ARBA" id="ARBA00033708"/>
    </source>
</evidence>
<evidence type="ECO:0000256" key="1">
    <source>
        <dbReference type="ARBA" id="ARBA00004651"/>
    </source>
</evidence>
<feature type="transmembrane region" description="Helical" evidence="14">
    <location>
        <begin position="6"/>
        <end position="24"/>
    </location>
</feature>
<dbReference type="PANTHER" id="PTHR48086">
    <property type="entry name" value="SODIUM/PROLINE SYMPORTER-RELATED"/>
    <property type="match status" value="1"/>
</dbReference>
<evidence type="ECO:0000256" key="10">
    <source>
        <dbReference type="ARBA" id="ARBA00023136"/>
    </source>
</evidence>
<evidence type="ECO:0000256" key="3">
    <source>
        <dbReference type="ARBA" id="ARBA00022448"/>
    </source>
</evidence>
<feature type="transmembrane region" description="Helical" evidence="14">
    <location>
        <begin position="272"/>
        <end position="298"/>
    </location>
</feature>
<dbReference type="GO" id="GO:0005886">
    <property type="term" value="C:plasma membrane"/>
    <property type="evidence" value="ECO:0007669"/>
    <property type="project" value="UniProtKB-SubCell"/>
</dbReference>
<evidence type="ECO:0000256" key="6">
    <source>
        <dbReference type="ARBA" id="ARBA00022847"/>
    </source>
</evidence>
<dbReference type="PROSITE" id="PS50283">
    <property type="entry name" value="NA_SOLUT_SYMP_3"/>
    <property type="match status" value="1"/>
</dbReference>
<evidence type="ECO:0000256" key="14">
    <source>
        <dbReference type="SAM" id="Phobius"/>
    </source>
</evidence>
<evidence type="ECO:0000313" key="15">
    <source>
        <dbReference type="EMBL" id="QPM69406.1"/>
    </source>
</evidence>
<keyword evidence="6" id="KW-0769">Symport</keyword>
<dbReference type="Proteomes" id="UP000594463">
    <property type="component" value="Chromosome"/>
</dbReference>
<dbReference type="RefSeq" id="WP_218111882.1">
    <property type="nucleotide sequence ID" value="NZ_CP065383.1"/>
</dbReference>
<comment type="subcellular location">
    <subcellularLocation>
        <location evidence="1">Cell membrane</location>
        <topology evidence="1">Multi-pass membrane protein</topology>
    </subcellularLocation>
</comment>
<keyword evidence="5 14" id="KW-0812">Transmembrane</keyword>
<keyword evidence="8" id="KW-0915">Sodium</keyword>
<dbReference type="EMBL" id="CP065383">
    <property type="protein sequence ID" value="QPM69406.1"/>
    <property type="molecule type" value="Genomic_DNA"/>
</dbReference>
<feature type="transmembrane region" description="Helical" evidence="14">
    <location>
        <begin position="75"/>
        <end position="97"/>
    </location>
</feature>
<dbReference type="GO" id="GO:0015293">
    <property type="term" value="F:symporter activity"/>
    <property type="evidence" value="ECO:0007669"/>
    <property type="project" value="UniProtKB-KW"/>
</dbReference>
<evidence type="ECO:0000256" key="9">
    <source>
        <dbReference type="ARBA" id="ARBA00023065"/>
    </source>
</evidence>
<keyword evidence="11" id="KW-0739">Sodium transport</keyword>
<keyword evidence="10 14" id="KW-0472">Membrane</keyword>
<feature type="transmembrane region" description="Helical" evidence="14">
    <location>
        <begin position="318"/>
        <end position="344"/>
    </location>
</feature>
<evidence type="ECO:0000256" key="13">
    <source>
        <dbReference type="RuleBase" id="RU362091"/>
    </source>
</evidence>
<gene>
    <name evidence="15" type="primary">panF</name>
    <name evidence="15" type="ORF">RT761_02639</name>
</gene>
<proteinExistence type="inferred from homology"/>
<feature type="transmembrane region" description="Helical" evidence="14">
    <location>
        <begin position="420"/>
        <end position="438"/>
    </location>
</feature>
<organism evidence="15 16">
    <name type="scientific">Atribacter laminatus</name>
    <dbReference type="NCBI Taxonomy" id="2847778"/>
    <lineage>
        <taxon>Bacteria</taxon>
        <taxon>Pseudomonadati</taxon>
        <taxon>Atribacterota</taxon>
        <taxon>Atribacteria</taxon>
        <taxon>Atribacterales</taxon>
        <taxon>Atribacteraceae</taxon>
        <taxon>Atribacter</taxon>
    </lineage>
</organism>
<feature type="transmembrane region" description="Helical" evidence="14">
    <location>
        <begin position="390"/>
        <end position="413"/>
    </location>
</feature>
<dbReference type="AlphaFoldDB" id="A0A7T1F4D8"/>
<dbReference type="KEGG" id="alam:RT761_02639"/>
<evidence type="ECO:0000256" key="2">
    <source>
        <dbReference type="ARBA" id="ARBA00006434"/>
    </source>
</evidence>
<dbReference type="GO" id="GO:0006814">
    <property type="term" value="P:sodium ion transport"/>
    <property type="evidence" value="ECO:0007669"/>
    <property type="project" value="UniProtKB-KW"/>
</dbReference>
<evidence type="ECO:0000256" key="11">
    <source>
        <dbReference type="ARBA" id="ARBA00023201"/>
    </source>
</evidence>
<comment type="catalytic activity">
    <reaction evidence="12">
        <text>L-proline(in) + Na(+)(in) = L-proline(out) + Na(+)(out)</text>
        <dbReference type="Rhea" id="RHEA:28967"/>
        <dbReference type="ChEBI" id="CHEBI:29101"/>
        <dbReference type="ChEBI" id="CHEBI:60039"/>
    </reaction>
</comment>
<sequence>MKIELIWISIVIYMVWGTLIALLSRRGGATGVVDYFLADRKLKGYISTLSYSATTYSAFMLVGLAGLTYKGGVGALGFELIYLSGLFWAVLFGPYYWRAGKHYNCVSPAELLSTRYQNKKVGAVSAWISLVFLIPYSSIQLMGIGYLLETLSNGKISFFWGALIATLITLVWTEIAGLRSVATTDSLQAGIMLVSSIIFIFILITKYLGGFNNFLHQIEVNYPLWLSVPGNGYFGFHTFLGLSLPWFFFSISNPQVAQRLFVPSSLPKMRSMINGFLGYGLVYTLITILIGFCALLLFPGLSNPDQATPTLLAQLKVPLIIVLLMIVGIFSAAISTIDSVMLTISSMFVRDIVRAQREIPEKQQLAIARWFILILGIGIFLFAIQRFNLIAVLSVASSAGLLATVPSTIGGFLWKKGSAFGALSSMIGGAGISLVLQVTSWKPWGWWPGVWTIIIATLIYIFMSYAKPATINQEFFKVIQQSQPKNTSFSH</sequence>
<feature type="transmembrane region" description="Helical" evidence="14">
    <location>
        <begin position="365"/>
        <end position="384"/>
    </location>
</feature>
<evidence type="ECO:0000313" key="16">
    <source>
        <dbReference type="Proteomes" id="UP000594463"/>
    </source>
</evidence>
<dbReference type="InterPro" id="IPR050277">
    <property type="entry name" value="Sodium:Solute_Symporter"/>
</dbReference>
<accession>A0A7T1F4D8</accession>
<evidence type="ECO:0000256" key="8">
    <source>
        <dbReference type="ARBA" id="ARBA00023053"/>
    </source>
</evidence>